<dbReference type="GO" id="GO:0016787">
    <property type="term" value="F:hydrolase activity"/>
    <property type="evidence" value="ECO:0007669"/>
    <property type="project" value="UniProtKB-KW"/>
</dbReference>
<protein>
    <submittedName>
        <fullName evidence="4">NUDIX domain-containing protein</fullName>
    </submittedName>
</protein>
<dbReference type="InterPro" id="IPR000086">
    <property type="entry name" value="NUDIX_hydrolase_dom"/>
</dbReference>
<name>A0A386ZLX6_9NOCA</name>
<dbReference type="Pfam" id="PF00293">
    <property type="entry name" value="NUDIX"/>
    <property type="match status" value="1"/>
</dbReference>
<accession>A0A386ZLX6</accession>
<dbReference type="PANTHER" id="PTHR43046">
    <property type="entry name" value="GDP-MANNOSE MANNOSYL HYDROLASE"/>
    <property type="match status" value="1"/>
</dbReference>
<evidence type="ECO:0000259" key="3">
    <source>
        <dbReference type="PROSITE" id="PS51462"/>
    </source>
</evidence>
<keyword evidence="5" id="KW-1185">Reference proteome</keyword>
<gene>
    <name evidence="4" type="ORF">D7D52_34915</name>
</gene>
<organism evidence="4 5">
    <name type="scientific">Nocardia yunnanensis</name>
    <dbReference type="NCBI Taxonomy" id="2382165"/>
    <lineage>
        <taxon>Bacteria</taxon>
        <taxon>Bacillati</taxon>
        <taxon>Actinomycetota</taxon>
        <taxon>Actinomycetes</taxon>
        <taxon>Mycobacteriales</taxon>
        <taxon>Nocardiaceae</taxon>
        <taxon>Nocardia</taxon>
    </lineage>
</organism>
<reference evidence="4 5" key="1">
    <citation type="submission" date="2018-09" db="EMBL/GenBank/DDBJ databases">
        <title>Nocardia yunnanensis sp. nov., an actinomycete isolated from a soil sample.</title>
        <authorList>
            <person name="Zhang J."/>
        </authorList>
    </citation>
    <scope>NUCLEOTIDE SEQUENCE [LARGE SCALE GENOMIC DNA]</scope>
    <source>
        <strain evidence="4 5">CFHS0054</strain>
    </source>
</reference>
<evidence type="ECO:0000313" key="5">
    <source>
        <dbReference type="Proteomes" id="UP000267164"/>
    </source>
</evidence>
<dbReference type="InterPro" id="IPR015797">
    <property type="entry name" value="NUDIX_hydrolase-like_dom_sf"/>
</dbReference>
<sequence length="140" mass="15844">MPITQEGSNIIIRNAGGEILLFLRDDKPEIPCPNMWALLGGVREPGESPLENVIREIKEEIGVVLDPAEVEHHCTRARHWGLLEHTFRTRLDLDLDEITLTEGQELRWFSAADVAATVLGFEENEMLGEYFAQYREQSAG</sequence>
<dbReference type="OrthoDB" id="9804442at2"/>
<dbReference type="KEGG" id="nyu:D7D52_34915"/>
<dbReference type="Proteomes" id="UP000267164">
    <property type="component" value="Chromosome"/>
</dbReference>
<dbReference type="CDD" id="cd18882">
    <property type="entry name" value="NUDIX_Hydrolase"/>
    <property type="match status" value="1"/>
</dbReference>
<dbReference type="RefSeq" id="WP_120743247.1">
    <property type="nucleotide sequence ID" value="NZ_CP032568.1"/>
</dbReference>
<evidence type="ECO:0000256" key="2">
    <source>
        <dbReference type="ARBA" id="ARBA00022801"/>
    </source>
</evidence>
<evidence type="ECO:0000256" key="1">
    <source>
        <dbReference type="ARBA" id="ARBA00001946"/>
    </source>
</evidence>
<dbReference type="Gene3D" id="3.90.79.10">
    <property type="entry name" value="Nucleoside Triphosphate Pyrophosphohydrolase"/>
    <property type="match status" value="1"/>
</dbReference>
<proteinExistence type="predicted"/>
<evidence type="ECO:0000313" key="4">
    <source>
        <dbReference type="EMBL" id="AYF78164.1"/>
    </source>
</evidence>
<feature type="domain" description="Nudix hydrolase" evidence="3">
    <location>
        <begin position="3"/>
        <end position="131"/>
    </location>
</feature>
<dbReference type="AlphaFoldDB" id="A0A386ZLX6"/>
<dbReference type="PANTHER" id="PTHR43046:SF14">
    <property type="entry name" value="MUTT_NUDIX FAMILY PROTEIN"/>
    <property type="match status" value="1"/>
</dbReference>
<keyword evidence="2" id="KW-0378">Hydrolase</keyword>
<dbReference type="EMBL" id="CP032568">
    <property type="protein sequence ID" value="AYF78164.1"/>
    <property type="molecule type" value="Genomic_DNA"/>
</dbReference>
<comment type="cofactor">
    <cofactor evidence="1">
        <name>Mg(2+)</name>
        <dbReference type="ChEBI" id="CHEBI:18420"/>
    </cofactor>
</comment>
<dbReference type="PROSITE" id="PS51462">
    <property type="entry name" value="NUDIX"/>
    <property type="match status" value="1"/>
</dbReference>
<dbReference type="SUPFAM" id="SSF55811">
    <property type="entry name" value="Nudix"/>
    <property type="match status" value="1"/>
</dbReference>